<dbReference type="AlphaFoldDB" id="A0A2S6HV61"/>
<gene>
    <name evidence="12" type="ORF">BXY41_104457</name>
</gene>
<dbReference type="Proteomes" id="UP000237749">
    <property type="component" value="Unassembled WGS sequence"/>
</dbReference>
<organism evidence="12 13">
    <name type="scientific">Lacrimispora xylanisolvens</name>
    <dbReference type="NCBI Taxonomy" id="384636"/>
    <lineage>
        <taxon>Bacteria</taxon>
        <taxon>Bacillati</taxon>
        <taxon>Bacillota</taxon>
        <taxon>Clostridia</taxon>
        <taxon>Lachnospirales</taxon>
        <taxon>Lachnospiraceae</taxon>
        <taxon>Lacrimispora</taxon>
    </lineage>
</organism>
<evidence type="ECO:0000256" key="5">
    <source>
        <dbReference type="ARBA" id="ARBA00022679"/>
    </source>
</evidence>
<evidence type="ECO:0000256" key="1">
    <source>
        <dbReference type="ARBA" id="ARBA00000085"/>
    </source>
</evidence>
<dbReference type="EMBL" id="PTJA01000004">
    <property type="protein sequence ID" value="PPK81654.1"/>
    <property type="molecule type" value="Genomic_DNA"/>
</dbReference>
<dbReference type="Gene3D" id="3.30.565.10">
    <property type="entry name" value="Histidine kinase-like ATPase, C-terminal domain"/>
    <property type="match status" value="1"/>
</dbReference>
<dbReference type="GO" id="GO:0004721">
    <property type="term" value="F:phosphoprotein phosphatase activity"/>
    <property type="evidence" value="ECO:0007669"/>
    <property type="project" value="TreeGrafter"/>
</dbReference>
<evidence type="ECO:0000313" key="13">
    <source>
        <dbReference type="Proteomes" id="UP000237749"/>
    </source>
</evidence>
<evidence type="ECO:0000256" key="9">
    <source>
        <dbReference type="SAM" id="Phobius"/>
    </source>
</evidence>
<dbReference type="GO" id="GO:0005886">
    <property type="term" value="C:plasma membrane"/>
    <property type="evidence" value="ECO:0007669"/>
    <property type="project" value="TreeGrafter"/>
</dbReference>
<evidence type="ECO:0000259" key="10">
    <source>
        <dbReference type="PROSITE" id="PS50109"/>
    </source>
</evidence>
<keyword evidence="6 12" id="KW-0418">Kinase</keyword>
<evidence type="ECO:0000256" key="3">
    <source>
        <dbReference type="ARBA" id="ARBA00012438"/>
    </source>
</evidence>
<feature type="domain" description="Histidine kinase" evidence="10">
    <location>
        <begin position="260"/>
        <end position="478"/>
    </location>
</feature>
<dbReference type="InterPro" id="IPR036890">
    <property type="entry name" value="HATPase_C_sf"/>
</dbReference>
<dbReference type="RefSeq" id="WP_104436733.1">
    <property type="nucleotide sequence ID" value="NZ_PTJA01000004.1"/>
</dbReference>
<keyword evidence="13" id="KW-1185">Reference proteome</keyword>
<dbReference type="PANTHER" id="PTHR45453">
    <property type="entry name" value="PHOSPHATE REGULON SENSOR PROTEIN PHOR"/>
    <property type="match status" value="1"/>
</dbReference>
<dbReference type="GO" id="GO:0000155">
    <property type="term" value="F:phosphorelay sensor kinase activity"/>
    <property type="evidence" value="ECO:0007669"/>
    <property type="project" value="InterPro"/>
</dbReference>
<dbReference type="Pfam" id="PF00512">
    <property type="entry name" value="HisKA"/>
    <property type="match status" value="1"/>
</dbReference>
<keyword evidence="7" id="KW-0902">Two-component regulatory system</keyword>
<keyword evidence="5" id="KW-0808">Transferase</keyword>
<dbReference type="SMART" id="SM00387">
    <property type="entry name" value="HATPase_c"/>
    <property type="match status" value="1"/>
</dbReference>
<dbReference type="InterPro" id="IPR036097">
    <property type="entry name" value="HisK_dim/P_sf"/>
</dbReference>
<dbReference type="InterPro" id="IPR003594">
    <property type="entry name" value="HATPase_dom"/>
</dbReference>
<proteinExistence type="predicted"/>
<comment type="catalytic activity">
    <reaction evidence="1">
        <text>ATP + protein L-histidine = ADP + protein N-phospho-L-histidine.</text>
        <dbReference type="EC" id="2.7.13.3"/>
    </reaction>
</comment>
<evidence type="ECO:0000256" key="2">
    <source>
        <dbReference type="ARBA" id="ARBA00004370"/>
    </source>
</evidence>
<comment type="caution">
    <text evidence="12">The sequence shown here is derived from an EMBL/GenBank/DDBJ whole genome shotgun (WGS) entry which is preliminary data.</text>
</comment>
<dbReference type="EC" id="2.7.13.3" evidence="3"/>
<dbReference type="PROSITE" id="PS50885">
    <property type="entry name" value="HAMP"/>
    <property type="match status" value="1"/>
</dbReference>
<evidence type="ECO:0000313" key="12">
    <source>
        <dbReference type="EMBL" id="PPK81654.1"/>
    </source>
</evidence>
<name>A0A2S6HV61_9FIRM</name>
<comment type="subcellular location">
    <subcellularLocation>
        <location evidence="2">Membrane</location>
    </subcellularLocation>
</comment>
<evidence type="ECO:0000256" key="6">
    <source>
        <dbReference type="ARBA" id="ARBA00022777"/>
    </source>
</evidence>
<dbReference type="SUPFAM" id="SSF47384">
    <property type="entry name" value="Homodimeric domain of signal transducing histidine kinase"/>
    <property type="match status" value="1"/>
</dbReference>
<dbReference type="PRINTS" id="PR00344">
    <property type="entry name" value="BCTRLSENSOR"/>
</dbReference>
<sequence>MFQDKLFSRKPVISLQVTLILVFLFIGSIPVFIGSSVLLGAFRQNLIDSRMQEIQNQCWILSNKMTRIGYLTMDPKDSLLDNEMAVKADMFNGRIVIINKSFRIISDTFSLSAGKTNVSEEVIRCFNGENSSKYNQEKKYFSLTIPIYSNSEEKEIDGVMIITASSEDLLNRIVTVSDKGAFLQLLIISILAIVVVLLVKLLMKPFRELQRMLNRAAEGNIDEDIISRVYKETRQISDSINTTLKKLKAVDKSREEFVSNVSHELKTPITSIRVLADSLIGMEDAPVELYREFLSDISEEIERENKIIDDLLALVRMDKTAGANLNVAQVKINGLLELILKRLRPIAGKRNIELTFESMREVTADVDEMKLSLALSNLVENAIKYNIEGGWVRVTLDADHKFFYVKVADSGIGISEEFQERVFDRFYRVDKARSRETGGTGLGLSITKKIVLMHQGAIKLQSKEGEGTTFTVRIPLTYIS</sequence>
<dbReference type="CDD" id="cd00082">
    <property type="entry name" value="HisKA"/>
    <property type="match status" value="1"/>
</dbReference>
<evidence type="ECO:0000256" key="7">
    <source>
        <dbReference type="ARBA" id="ARBA00023012"/>
    </source>
</evidence>
<protein>
    <recommendedName>
        <fullName evidence="3">histidine kinase</fullName>
        <ecNumber evidence="3">2.7.13.3</ecNumber>
    </recommendedName>
</protein>
<keyword evidence="4" id="KW-0597">Phosphoprotein</keyword>
<dbReference type="FunFam" id="3.30.565.10:FF:000006">
    <property type="entry name" value="Sensor histidine kinase WalK"/>
    <property type="match status" value="1"/>
</dbReference>
<dbReference type="FunFam" id="1.10.287.130:FF:000001">
    <property type="entry name" value="Two-component sensor histidine kinase"/>
    <property type="match status" value="1"/>
</dbReference>
<dbReference type="InterPro" id="IPR003661">
    <property type="entry name" value="HisK_dim/P_dom"/>
</dbReference>
<accession>A0A2S6HV61</accession>
<keyword evidence="9" id="KW-1133">Transmembrane helix</keyword>
<dbReference type="PANTHER" id="PTHR45453:SF1">
    <property type="entry name" value="PHOSPHATE REGULON SENSOR PROTEIN PHOR"/>
    <property type="match status" value="1"/>
</dbReference>
<dbReference type="InterPro" id="IPR004358">
    <property type="entry name" value="Sig_transdc_His_kin-like_C"/>
</dbReference>
<keyword evidence="9" id="KW-0812">Transmembrane</keyword>
<dbReference type="SUPFAM" id="SSF55874">
    <property type="entry name" value="ATPase domain of HSP90 chaperone/DNA topoisomerase II/histidine kinase"/>
    <property type="match status" value="1"/>
</dbReference>
<dbReference type="InterPro" id="IPR005467">
    <property type="entry name" value="His_kinase_dom"/>
</dbReference>
<dbReference type="Pfam" id="PF02518">
    <property type="entry name" value="HATPase_c"/>
    <property type="match status" value="1"/>
</dbReference>
<evidence type="ECO:0000259" key="11">
    <source>
        <dbReference type="PROSITE" id="PS50885"/>
    </source>
</evidence>
<dbReference type="Gene3D" id="1.10.287.130">
    <property type="match status" value="1"/>
</dbReference>
<dbReference type="SMART" id="SM00388">
    <property type="entry name" value="HisKA"/>
    <property type="match status" value="1"/>
</dbReference>
<evidence type="ECO:0000256" key="4">
    <source>
        <dbReference type="ARBA" id="ARBA00022553"/>
    </source>
</evidence>
<feature type="transmembrane region" description="Helical" evidence="9">
    <location>
        <begin position="181"/>
        <end position="203"/>
    </location>
</feature>
<dbReference type="InterPro" id="IPR050351">
    <property type="entry name" value="BphY/WalK/GraS-like"/>
</dbReference>
<feature type="transmembrane region" description="Helical" evidence="9">
    <location>
        <begin position="12"/>
        <end position="42"/>
    </location>
</feature>
<evidence type="ECO:0000256" key="8">
    <source>
        <dbReference type="ARBA" id="ARBA00023136"/>
    </source>
</evidence>
<dbReference type="GO" id="GO:0016036">
    <property type="term" value="P:cellular response to phosphate starvation"/>
    <property type="evidence" value="ECO:0007669"/>
    <property type="project" value="TreeGrafter"/>
</dbReference>
<feature type="domain" description="HAMP" evidence="11">
    <location>
        <begin position="200"/>
        <end position="252"/>
    </location>
</feature>
<dbReference type="OrthoDB" id="594725at2"/>
<dbReference type="InterPro" id="IPR003660">
    <property type="entry name" value="HAMP_dom"/>
</dbReference>
<keyword evidence="8 9" id="KW-0472">Membrane</keyword>
<reference evidence="12 13" key="1">
    <citation type="submission" date="2018-02" db="EMBL/GenBank/DDBJ databases">
        <title>Genomic Encyclopedia of Archaeal and Bacterial Type Strains, Phase II (KMG-II): from individual species to whole genera.</title>
        <authorList>
            <person name="Goeker M."/>
        </authorList>
    </citation>
    <scope>NUCLEOTIDE SEQUENCE [LARGE SCALE GENOMIC DNA]</scope>
    <source>
        <strain evidence="12 13">DSM 3808</strain>
    </source>
</reference>
<dbReference type="PROSITE" id="PS50109">
    <property type="entry name" value="HIS_KIN"/>
    <property type="match status" value="1"/>
</dbReference>